<keyword evidence="4" id="KW-1185">Reference proteome</keyword>
<keyword evidence="2" id="KW-0812">Transmembrane</keyword>
<reference evidence="3 4" key="1">
    <citation type="journal article" date="2018" name="Nat. Ecol. Evol.">
        <title>Pezizomycetes genomes reveal the molecular basis of ectomycorrhizal truffle lifestyle.</title>
        <authorList>
            <person name="Murat C."/>
            <person name="Payen T."/>
            <person name="Noel B."/>
            <person name="Kuo A."/>
            <person name="Morin E."/>
            <person name="Chen J."/>
            <person name="Kohler A."/>
            <person name="Krizsan K."/>
            <person name="Balestrini R."/>
            <person name="Da Silva C."/>
            <person name="Montanini B."/>
            <person name="Hainaut M."/>
            <person name="Levati E."/>
            <person name="Barry K.W."/>
            <person name="Belfiori B."/>
            <person name="Cichocki N."/>
            <person name="Clum A."/>
            <person name="Dockter R.B."/>
            <person name="Fauchery L."/>
            <person name="Guy J."/>
            <person name="Iotti M."/>
            <person name="Le Tacon F."/>
            <person name="Lindquist E.A."/>
            <person name="Lipzen A."/>
            <person name="Malagnac F."/>
            <person name="Mello A."/>
            <person name="Molinier V."/>
            <person name="Miyauchi S."/>
            <person name="Poulain J."/>
            <person name="Riccioni C."/>
            <person name="Rubini A."/>
            <person name="Sitrit Y."/>
            <person name="Splivallo R."/>
            <person name="Traeger S."/>
            <person name="Wang M."/>
            <person name="Zifcakova L."/>
            <person name="Wipf D."/>
            <person name="Zambonelli A."/>
            <person name="Paolocci F."/>
            <person name="Nowrousian M."/>
            <person name="Ottonello S."/>
            <person name="Baldrian P."/>
            <person name="Spatafora J.W."/>
            <person name="Henrissat B."/>
            <person name="Nagy L.G."/>
            <person name="Aury J.M."/>
            <person name="Wincker P."/>
            <person name="Grigoriev I.V."/>
            <person name="Bonfante P."/>
            <person name="Martin F.M."/>
        </authorList>
    </citation>
    <scope>NUCLEOTIDE SEQUENCE [LARGE SCALE GENOMIC DNA]</scope>
    <source>
        <strain evidence="3 4">RN42</strain>
    </source>
</reference>
<dbReference type="Proteomes" id="UP000275078">
    <property type="component" value="Unassembled WGS sequence"/>
</dbReference>
<keyword evidence="2" id="KW-0472">Membrane</keyword>
<dbReference type="EMBL" id="ML119656">
    <property type="protein sequence ID" value="RPA84928.1"/>
    <property type="molecule type" value="Genomic_DNA"/>
</dbReference>
<accession>A0A3N4IJQ0</accession>
<feature type="compositionally biased region" description="Acidic residues" evidence="1">
    <location>
        <begin position="111"/>
        <end position="125"/>
    </location>
</feature>
<feature type="compositionally biased region" description="Acidic residues" evidence="1">
    <location>
        <begin position="146"/>
        <end position="165"/>
    </location>
</feature>
<keyword evidence="2" id="KW-1133">Transmembrane helix</keyword>
<name>A0A3N4IJQ0_ASCIM</name>
<evidence type="ECO:0000256" key="1">
    <source>
        <dbReference type="SAM" id="MobiDB-lite"/>
    </source>
</evidence>
<organism evidence="3 4">
    <name type="scientific">Ascobolus immersus RN42</name>
    <dbReference type="NCBI Taxonomy" id="1160509"/>
    <lineage>
        <taxon>Eukaryota</taxon>
        <taxon>Fungi</taxon>
        <taxon>Dikarya</taxon>
        <taxon>Ascomycota</taxon>
        <taxon>Pezizomycotina</taxon>
        <taxon>Pezizomycetes</taxon>
        <taxon>Pezizales</taxon>
        <taxon>Ascobolaceae</taxon>
        <taxon>Ascobolus</taxon>
    </lineage>
</organism>
<feature type="region of interest" description="Disordered" evidence="1">
    <location>
        <begin position="108"/>
        <end position="166"/>
    </location>
</feature>
<gene>
    <name evidence="3" type="ORF">BJ508DRAFT_412361</name>
</gene>
<sequence>MTTSIPQPKESTQLVVVEHDPTPALSTTDIRIAELLDKALDGAFTTIWNVFNTGSFRNLLEQCGIERAKVDQLRDWLYLSSVAFAWMMGEYVFVVESRPKMLELKRLPGSWEEDEEEDVESESEGEEMRDGPGKSDDCDSGVGGMDESEVEDDESESEDEDEEVPLDVILKALGIPITSCRIERVR</sequence>
<feature type="compositionally biased region" description="Basic and acidic residues" evidence="1">
    <location>
        <begin position="126"/>
        <end position="137"/>
    </location>
</feature>
<evidence type="ECO:0000313" key="3">
    <source>
        <dbReference type="EMBL" id="RPA84928.1"/>
    </source>
</evidence>
<proteinExistence type="predicted"/>
<feature type="transmembrane region" description="Helical" evidence="2">
    <location>
        <begin position="76"/>
        <end position="95"/>
    </location>
</feature>
<evidence type="ECO:0000256" key="2">
    <source>
        <dbReference type="SAM" id="Phobius"/>
    </source>
</evidence>
<dbReference type="AlphaFoldDB" id="A0A3N4IJQ0"/>
<evidence type="ECO:0000313" key="4">
    <source>
        <dbReference type="Proteomes" id="UP000275078"/>
    </source>
</evidence>
<protein>
    <submittedName>
        <fullName evidence="3">Uncharacterized protein</fullName>
    </submittedName>
</protein>